<keyword evidence="1" id="KW-0472">Membrane</keyword>
<accession>A0A109RCR9</accession>
<dbReference type="RefSeq" id="WP_067971398.1">
    <property type="nucleotide sequence ID" value="NZ_CAJHKM010000003.1"/>
</dbReference>
<evidence type="ECO:0000313" key="3">
    <source>
        <dbReference type="Proteomes" id="UP000069912"/>
    </source>
</evidence>
<reference evidence="3" key="2">
    <citation type="submission" date="2016-01" db="EMBL/GenBank/DDBJ databases">
        <title>Six Aerococcus type strain genome sequencing and assembly using PacBio and Illumina Hiseq.</title>
        <authorList>
            <person name="Carkaci D."/>
            <person name="Dargis R."/>
            <person name="Nielsen X.C."/>
            <person name="Skovgaard O."/>
            <person name="Fuursted K."/>
            <person name="Christensen J.J."/>
        </authorList>
    </citation>
    <scope>NUCLEOTIDE SEQUENCE [LARGE SCALE GENOMIC DNA]</scope>
    <source>
        <strain evidence="3">CCUG43001</strain>
    </source>
</reference>
<dbReference type="KEGG" id="asan:AWM72_00095"/>
<sequence>MSKISKFRRIASTLVFGVLALLSLVVSLDLMIKHGEYLYNTNADIGLVTFLKGFSDASFKSLVFCICVSTFPFLVIYLFFIELNRLYKKVNLAVVQNILVYMSFTLFFILFSLFVLTESQFSFFTALIGFFAVLLPFFLKLFKSEIERFDYKKHNIGDETNHNKID</sequence>
<feature type="transmembrane region" description="Helical" evidence="1">
    <location>
        <begin position="121"/>
        <end position="142"/>
    </location>
</feature>
<dbReference type="Proteomes" id="UP000069912">
    <property type="component" value="Chromosome"/>
</dbReference>
<organism evidence="2 3">
    <name type="scientific">Aerococcus sanguinicola</name>
    <dbReference type="NCBI Taxonomy" id="119206"/>
    <lineage>
        <taxon>Bacteria</taxon>
        <taxon>Bacillati</taxon>
        <taxon>Bacillota</taxon>
        <taxon>Bacilli</taxon>
        <taxon>Lactobacillales</taxon>
        <taxon>Aerococcaceae</taxon>
        <taxon>Aerococcus</taxon>
    </lineage>
</organism>
<dbReference type="GeneID" id="92902473"/>
<name>A0A109RCR9_9LACT</name>
<keyword evidence="1" id="KW-0812">Transmembrane</keyword>
<feature type="transmembrane region" description="Helical" evidence="1">
    <location>
        <begin position="61"/>
        <end position="80"/>
    </location>
</feature>
<gene>
    <name evidence="2" type="ORF">AWM72_00095</name>
</gene>
<keyword evidence="1" id="KW-1133">Transmembrane helix</keyword>
<dbReference type="EMBL" id="CP014160">
    <property type="protein sequence ID" value="AMB93281.1"/>
    <property type="molecule type" value="Genomic_DNA"/>
</dbReference>
<protein>
    <submittedName>
        <fullName evidence="2">Uncharacterized protein</fullName>
    </submittedName>
</protein>
<proteinExistence type="predicted"/>
<keyword evidence="3" id="KW-1185">Reference proteome</keyword>
<dbReference type="AlphaFoldDB" id="A0A109RCR9"/>
<evidence type="ECO:0000313" key="2">
    <source>
        <dbReference type="EMBL" id="AMB93281.1"/>
    </source>
</evidence>
<feature type="transmembrane region" description="Helical" evidence="1">
    <location>
        <begin position="92"/>
        <end position="115"/>
    </location>
</feature>
<evidence type="ECO:0000256" key="1">
    <source>
        <dbReference type="SAM" id="Phobius"/>
    </source>
</evidence>
<reference evidence="2 3" key="1">
    <citation type="journal article" date="2016" name="Genome Announc.">
        <title>Complete Genome Sequences of Aerococcus christensenii CCUG 28831T, Aerococcus sanguinicola CCUG 43001T, Aerococcus urinae CCUG 36881T, Aerococcus urinaeequi CCUG 28094T, Aerococcus urinaehominis CCUG 42038 BT, and Aerococcus viridans CCUG 4311T.</title>
        <authorList>
            <person name="Carkaci D."/>
            <person name="Dargis R."/>
            <person name="Nielsen X.C."/>
            <person name="Skovgaard O."/>
            <person name="Fuursted K."/>
            <person name="Christensen J.J."/>
        </authorList>
    </citation>
    <scope>NUCLEOTIDE SEQUENCE [LARGE SCALE GENOMIC DNA]</scope>
    <source>
        <strain evidence="2 3">CCUG43001</strain>
    </source>
</reference>